<dbReference type="Gene3D" id="3.10.180.10">
    <property type="entry name" value="2,3-Dihydroxybiphenyl 1,2-Dioxygenase, domain 1"/>
    <property type="match status" value="2"/>
</dbReference>
<evidence type="ECO:0000256" key="2">
    <source>
        <dbReference type="ARBA" id="ARBA00008784"/>
    </source>
</evidence>
<keyword evidence="5 8" id="KW-0223">Dioxygenase</keyword>
<evidence type="ECO:0000256" key="8">
    <source>
        <dbReference type="RuleBase" id="RU000683"/>
    </source>
</evidence>
<evidence type="ECO:0000313" key="11">
    <source>
        <dbReference type="Proteomes" id="UP000199645"/>
    </source>
</evidence>
<sequence>MSNLVRSLGYLRVEATDLPAWRDFGVKVLGMTEGRGPDPHAVYLRMDELPARIVVVPGERDRLAASGWELAGPAALDRLAAVLDEAGIAVKPAGADELADRRVSHLISADDPAGNRLEFFCGAALDSRPSLSSYGTRFVTGGQGMGHVVLPARDDAASMRFWSEVLGFRLRDSMRLVPEHLGLPASDEPLWMRFLGCGPRHHSVALAPIPAPSGLVHLMIETETLDDVGRAIDRCARNKAPMISTLGRHANDEMVSFYVRTPSGFDIEYGYGGLTVDDDTWVARQTTAHSIWGHRFFSGGGH</sequence>
<organism evidence="10 11">
    <name type="scientific">Actinoplanes philippinensis</name>
    <dbReference type="NCBI Taxonomy" id="35752"/>
    <lineage>
        <taxon>Bacteria</taxon>
        <taxon>Bacillati</taxon>
        <taxon>Actinomycetota</taxon>
        <taxon>Actinomycetes</taxon>
        <taxon>Micromonosporales</taxon>
        <taxon>Micromonosporaceae</taxon>
        <taxon>Actinoplanes</taxon>
    </lineage>
</organism>
<evidence type="ECO:0000256" key="5">
    <source>
        <dbReference type="ARBA" id="ARBA00022964"/>
    </source>
</evidence>
<dbReference type="NCBIfam" id="NF045631">
    <property type="entry name" value="exdiol_diox_HsaC"/>
    <property type="match status" value="1"/>
</dbReference>
<name>A0A1I2A1W0_9ACTN</name>
<dbReference type="PROSITE" id="PS00082">
    <property type="entry name" value="EXTRADIOL_DIOXYGENAS"/>
    <property type="match status" value="1"/>
</dbReference>
<dbReference type="GO" id="GO:0008198">
    <property type="term" value="F:ferrous iron binding"/>
    <property type="evidence" value="ECO:0007669"/>
    <property type="project" value="InterPro"/>
</dbReference>
<proteinExistence type="inferred from homology"/>
<dbReference type="Proteomes" id="UP000199645">
    <property type="component" value="Unassembled WGS sequence"/>
</dbReference>
<feature type="domain" description="VOC" evidence="9">
    <location>
        <begin position="7"/>
        <end position="122"/>
    </location>
</feature>
<accession>A0A1I2A1W0</accession>
<keyword evidence="7 8" id="KW-0408">Iron</keyword>
<dbReference type="CDD" id="cd07237">
    <property type="entry name" value="BphC1-RGP6_C_like"/>
    <property type="match status" value="1"/>
</dbReference>
<dbReference type="EMBL" id="FONV01000001">
    <property type="protein sequence ID" value="SFE37911.1"/>
    <property type="molecule type" value="Genomic_DNA"/>
</dbReference>
<dbReference type="CDD" id="cd07252">
    <property type="entry name" value="BphC1-RGP6_N_like"/>
    <property type="match status" value="1"/>
</dbReference>
<keyword evidence="3" id="KW-0479">Metal-binding</keyword>
<evidence type="ECO:0000256" key="6">
    <source>
        <dbReference type="ARBA" id="ARBA00023002"/>
    </source>
</evidence>
<dbReference type="InterPro" id="IPR037523">
    <property type="entry name" value="VOC_core"/>
</dbReference>
<gene>
    <name evidence="10" type="ORF">SAMN05421541_101457</name>
</gene>
<keyword evidence="6 8" id="KW-0560">Oxidoreductase</keyword>
<reference evidence="10 11" key="1">
    <citation type="submission" date="2016-10" db="EMBL/GenBank/DDBJ databases">
        <authorList>
            <person name="de Groot N.N."/>
        </authorList>
    </citation>
    <scope>NUCLEOTIDE SEQUENCE [LARGE SCALE GENOMIC DNA]</scope>
    <source>
        <strain evidence="10 11">DSM 43019</strain>
    </source>
</reference>
<keyword evidence="11" id="KW-1185">Reference proteome</keyword>
<dbReference type="InterPro" id="IPR050383">
    <property type="entry name" value="GlyoxalaseI/FosfomycinResist"/>
</dbReference>
<dbReference type="InterPro" id="IPR004360">
    <property type="entry name" value="Glyas_Fos-R_dOase_dom"/>
</dbReference>
<feature type="domain" description="VOC" evidence="9">
    <location>
        <begin position="144"/>
        <end position="272"/>
    </location>
</feature>
<dbReference type="InterPro" id="IPR000486">
    <property type="entry name" value="Xdiol_ring_cleave_dOase_1/2"/>
</dbReference>
<evidence type="ECO:0000256" key="3">
    <source>
        <dbReference type="ARBA" id="ARBA00022723"/>
    </source>
</evidence>
<dbReference type="SUPFAM" id="SSF54593">
    <property type="entry name" value="Glyoxalase/Bleomycin resistance protein/Dihydroxybiphenyl dioxygenase"/>
    <property type="match status" value="2"/>
</dbReference>
<dbReference type="AlphaFoldDB" id="A0A1I2A1W0"/>
<evidence type="ECO:0000256" key="7">
    <source>
        <dbReference type="ARBA" id="ARBA00023004"/>
    </source>
</evidence>
<evidence type="ECO:0000259" key="9">
    <source>
        <dbReference type="PROSITE" id="PS51819"/>
    </source>
</evidence>
<dbReference type="GO" id="GO:0051213">
    <property type="term" value="F:dioxygenase activity"/>
    <property type="evidence" value="ECO:0007669"/>
    <property type="project" value="UniProtKB-KW"/>
</dbReference>
<dbReference type="InterPro" id="IPR054680">
    <property type="entry name" value="HsaC"/>
</dbReference>
<dbReference type="Pfam" id="PF22632">
    <property type="entry name" value="BphC_D1"/>
    <property type="match status" value="1"/>
</dbReference>
<evidence type="ECO:0000313" key="10">
    <source>
        <dbReference type="EMBL" id="SFE37911.1"/>
    </source>
</evidence>
<evidence type="ECO:0000256" key="1">
    <source>
        <dbReference type="ARBA" id="ARBA00001954"/>
    </source>
</evidence>
<dbReference type="STRING" id="35752.SAMN05421541_101457"/>
<dbReference type="PROSITE" id="PS51819">
    <property type="entry name" value="VOC"/>
    <property type="match status" value="2"/>
</dbReference>
<comment type="similarity">
    <text evidence="2 8">Belongs to the extradiol ring-cleavage dioxygenase family.</text>
</comment>
<dbReference type="PANTHER" id="PTHR21366">
    <property type="entry name" value="GLYOXALASE FAMILY PROTEIN"/>
    <property type="match status" value="1"/>
</dbReference>
<comment type="cofactor">
    <cofactor evidence="1 8">
        <name>Fe(2+)</name>
        <dbReference type="ChEBI" id="CHEBI:29033"/>
    </cofactor>
</comment>
<protein>
    <submittedName>
        <fullName evidence="10">3,4-dihydroxy-9,10-secoandrosta-1,3,5(10)-triene-9,17-dione 4,5-dioxygenase</fullName>
    </submittedName>
</protein>
<keyword evidence="4 8" id="KW-0058">Aromatic hydrocarbons catabolism</keyword>
<dbReference type="InterPro" id="IPR029068">
    <property type="entry name" value="Glyas_Bleomycin-R_OHBP_Dase"/>
</dbReference>
<dbReference type="PANTHER" id="PTHR21366:SF14">
    <property type="entry name" value="GLYOXALASE DOMAIN-CONTAINING PROTEIN 5"/>
    <property type="match status" value="1"/>
</dbReference>
<dbReference type="Pfam" id="PF00903">
    <property type="entry name" value="Glyoxalase"/>
    <property type="match status" value="1"/>
</dbReference>
<evidence type="ECO:0000256" key="4">
    <source>
        <dbReference type="ARBA" id="ARBA00022797"/>
    </source>
</evidence>
<dbReference type="RefSeq" id="WP_239143294.1">
    <property type="nucleotide sequence ID" value="NZ_BOMT01000010.1"/>
</dbReference>